<name>A0A4Z2HYG2_9TELE</name>
<dbReference type="EMBL" id="SRLO01000161">
    <property type="protein sequence ID" value="TNN70611.1"/>
    <property type="molecule type" value="Genomic_DNA"/>
</dbReference>
<dbReference type="AlphaFoldDB" id="A0A4Z2HYG2"/>
<sequence length="134" mass="14063">MAVLVLGQQCTLVVVERLEVLPGDELAPVHPGLDGPEPPQHPDLLHVAHHRGDVQSFELGVDGVEPADQMSSVSFTVNEARLAPFTSTSLHSLFCGVLSTGDGVAYTGLAPLDTGAAPLFIGVPFASKRSALNW</sequence>
<dbReference type="Proteomes" id="UP000314294">
    <property type="component" value="Unassembled WGS sequence"/>
</dbReference>
<proteinExistence type="predicted"/>
<accession>A0A4Z2HYG2</accession>
<gene>
    <name evidence="1" type="ORF">EYF80_019195</name>
</gene>
<comment type="caution">
    <text evidence="1">The sequence shown here is derived from an EMBL/GenBank/DDBJ whole genome shotgun (WGS) entry which is preliminary data.</text>
</comment>
<keyword evidence="2" id="KW-1185">Reference proteome</keyword>
<protein>
    <submittedName>
        <fullName evidence="1">Uncharacterized protein</fullName>
    </submittedName>
</protein>
<dbReference type="OrthoDB" id="10637219at2759"/>
<evidence type="ECO:0000313" key="1">
    <source>
        <dbReference type="EMBL" id="TNN70611.1"/>
    </source>
</evidence>
<evidence type="ECO:0000313" key="2">
    <source>
        <dbReference type="Proteomes" id="UP000314294"/>
    </source>
</evidence>
<organism evidence="1 2">
    <name type="scientific">Liparis tanakae</name>
    <name type="common">Tanaka's snailfish</name>
    <dbReference type="NCBI Taxonomy" id="230148"/>
    <lineage>
        <taxon>Eukaryota</taxon>
        <taxon>Metazoa</taxon>
        <taxon>Chordata</taxon>
        <taxon>Craniata</taxon>
        <taxon>Vertebrata</taxon>
        <taxon>Euteleostomi</taxon>
        <taxon>Actinopterygii</taxon>
        <taxon>Neopterygii</taxon>
        <taxon>Teleostei</taxon>
        <taxon>Neoteleostei</taxon>
        <taxon>Acanthomorphata</taxon>
        <taxon>Eupercaria</taxon>
        <taxon>Perciformes</taxon>
        <taxon>Cottioidei</taxon>
        <taxon>Cottales</taxon>
        <taxon>Liparidae</taxon>
        <taxon>Liparis</taxon>
    </lineage>
</organism>
<reference evidence="1 2" key="1">
    <citation type="submission" date="2019-03" db="EMBL/GenBank/DDBJ databases">
        <title>First draft genome of Liparis tanakae, snailfish: a comprehensive survey of snailfish specific genes.</title>
        <authorList>
            <person name="Kim W."/>
            <person name="Song I."/>
            <person name="Jeong J.-H."/>
            <person name="Kim D."/>
            <person name="Kim S."/>
            <person name="Ryu S."/>
            <person name="Song J.Y."/>
            <person name="Lee S.K."/>
        </authorList>
    </citation>
    <scope>NUCLEOTIDE SEQUENCE [LARGE SCALE GENOMIC DNA]</scope>
    <source>
        <tissue evidence="1">Muscle</tissue>
    </source>
</reference>